<feature type="domain" description="Tyrosinase copper-binding" evidence="1">
    <location>
        <begin position="6"/>
        <end position="23"/>
    </location>
</feature>
<evidence type="ECO:0000313" key="2">
    <source>
        <dbReference type="EMBL" id="TGO36555.1"/>
    </source>
</evidence>
<organism evidence="2 3">
    <name type="scientific">Botrytis hyacinthi</name>
    <dbReference type="NCBI Taxonomy" id="278943"/>
    <lineage>
        <taxon>Eukaryota</taxon>
        <taxon>Fungi</taxon>
        <taxon>Dikarya</taxon>
        <taxon>Ascomycota</taxon>
        <taxon>Pezizomycotina</taxon>
        <taxon>Leotiomycetes</taxon>
        <taxon>Helotiales</taxon>
        <taxon>Sclerotiniaceae</taxon>
        <taxon>Botrytis</taxon>
    </lineage>
</organism>
<dbReference type="AlphaFoldDB" id="A0A4Z1GIL6"/>
<sequence>MVSGAHNAAAFVAWHRYFLHSYERALREDYHYTGYLTPIPVFFKAKNIDIYLCCNYWENITNSPLWDNGLGFGGNGNPTSEVIDSRGIGQCVVDGSFALLSVPYIGSKHPRHCLPHSFNTTDSSESLRIKPYMLIN</sequence>
<name>A0A4Z1GIL6_9HELO</name>
<protein>
    <recommendedName>
        <fullName evidence="1">Tyrosinase copper-binding domain-containing protein</fullName>
    </recommendedName>
</protein>
<evidence type="ECO:0000313" key="3">
    <source>
        <dbReference type="Proteomes" id="UP000297814"/>
    </source>
</evidence>
<keyword evidence="3" id="KW-1185">Reference proteome</keyword>
<dbReference type="InterPro" id="IPR008922">
    <property type="entry name" value="Di-copper_centre_dom_sf"/>
</dbReference>
<dbReference type="Gene3D" id="1.10.1280.10">
    <property type="entry name" value="Di-copper center containing domain from catechol oxidase"/>
    <property type="match status" value="1"/>
</dbReference>
<reference evidence="2 3" key="1">
    <citation type="submission" date="2017-12" db="EMBL/GenBank/DDBJ databases">
        <title>Comparative genomics of Botrytis spp.</title>
        <authorList>
            <person name="Valero-Jimenez C.A."/>
            <person name="Tapia P."/>
            <person name="Veloso J."/>
            <person name="Silva-Moreno E."/>
            <person name="Staats M."/>
            <person name="Valdes J.H."/>
            <person name="Van Kan J.A.L."/>
        </authorList>
    </citation>
    <scope>NUCLEOTIDE SEQUENCE [LARGE SCALE GENOMIC DNA]</scope>
    <source>
        <strain evidence="2 3">Bh0001</strain>
    </source>
</reference>
<dbReference type="EMBL" id="PQXK01000121">
    <property type="protein sequence ID" value="TGO36555.1"/>
    <property type="molecule type" value="Genomic_DNA"/>
</dbReference>
<comment type="caution">
    <text evidence="2">The sequence shown here is derived from an EMBL/GenBank/DDBJ whole genome shotgun (WGS) entry which is preliminary data.</text>
</comment>
<dbReference type="Pfam" id="PF00264">
    <property type="entry name" value="Tyrosinase"/>
    <property type="match status" value="1"/>
</dbReference>
<evidence type="ECO:0000259" key="1">
    <source>
        <dbReference type="PROSITE" id="PS00497"/>
    </source>
</evidence>
<dbReference type="SUPFAM" id="SSF48056">
    <property type="entry name" value="Di-copper centre-containing domain"/>
    <property type="match status" value="1"/>
</dbReference>
<dbReference type="GO" id="GO:0016491">
    <property type="term" value="F:oxidoreductase activity"/>
    <property type="evidence" value="ECO:0007669"/>
    <property type="project" value="InterPro"/>
</dbReference>
<dbReference type="InterPro" id="IPR002227">
    <property type="entry name" value="Tyrosinase_Cu-bd"/>
</dbReference>
<proteinExistence type="predicted"/>
<dbReference type="Proteomes" id="UP000297814">
    <property type="component" value="Unassembled WGS sequence"/>
</dbReference>
<dbReference type="PROSITE" id="PS00497">
    <property type="entry name" value="TYROSINASE_1"/>
    <property type="match status" value="1"/>
</dbReference>
<gene>
    <name evidence="2" type="ORF">BHYA_0121g00160</name>
</gene>
<accession>A0A4Z1GIL6</accession>